<keyword evidence="1" id="KW-1133">Transmembrane helix</keyword>
<dbReference type="EMBL" id="SIDB01000005">
    <property type="protein sequence ID" value="KAI3432472.1"/>
    <property type="molecule type" value="Genomic_DNA"/>
</dbReference>
<organism evidence="3 4">
    <name type="scientific">Chlorella vulgaris</name>
    <name type="common">Green alga</name>
    <dbReference type="NCBI Taxonomy" id="3077"/>
    <lineage>
        <taxon>Eukaryota</taxon>
        <taxon>Viridiplantae</taxon>
        <taxon>Chlorophyta</taxon>
        <taxon>core chlorophytes</taxon>
        <taxon>Trebouxiophyceae</taxon>
        <taxon>Chlorellales</taxon>
        <taxon>Chlorellaceae</taxon>
        <taxon>Chlorella clade</taxon>
        <taxon>Chlorella</taxon>
    </lineage>
</organism>
<keyword evidence="1" id="KW-0472">Membrane</keyword>
<keyword evidence="4" id="KW-1185">Reference proteome</keyword>
<evidence type="ECO:0000313" key="3">
    <source>
        <dbReference type="EMBL" id="KAI3432472.1"/>
    </source>
</evidence>
<evidence type="ECO:0000256" key="1">
    <source>
        <dbReference type="SAM" id="Phobius"/>
    </source>
</evidence>
<dbReference type="OrthoDB" id="513173at2759"/>
<reference evidence="3" key="1">
    <citation type="journal article" date="2019" name="Plant J.">
        <title>Chlorella vulgaris genome assembly and annotation reveals the molecular basis for metabolic acclimation to high light conditions.</title>
        <authorList>
            <person name="Cecchin M."/>
            <person name="Marcolungo L."/>
            <person name="Rossato M."/>
            <person name="Girolomoni L."/>
            <person name="Cosentino E."/>
            <person name="Cuine S."/>
            <person name="Li-Beisson Y."/>
            <person name="Delledonne M."/>
            <person name="Ballottari M."/>
        </authorList>
    </citation>
    <scope>NUCLEOTIDE SEQUENCE</scope>
    <source>
        <strain evidence="3">211/11P</strain>
    </source>
</reference>
<reference evidence="3" key="2">
    <citation type="submission" date="2020-11" db="EMBL/GenBank/DDBJ databases">
        <authorList>
            <person name="Cecchin M."/>
            <person name="Marcolungo L."/>
            <person name="Rossato M."/>
            <person name="Girolomoni L."/>
            <person name="Cosentino E."/>
            <person name="Cuine S."/>
            <person name="Li-Beisson Y."/>
            <person name="Delledonne M."/>
            <person name="Ballottari M."/>
        </authorList>
    </citation>
    <scope>NUCLEOTIDE SEQUENCE</scope>
    <source>
        <strain evidence="3">211/11P</strain>
        <tissue evidence="3">Whole cell</tissue>
    </source>
</reference>
<keyword evidence="1" id="KW-0812">Transmembrane</keyword>
<feature type="chain" id="PRO_5038649794" evidence="2">
    <location>
        <begin position="17"/>
        <end position="206"/>
    </location>
</feature>
<keyword evidence="2" id="KW-0732">Signal</keyword>
<name>A0A9D4TRF5_CHLVU</name>
<feature type="signal peptide" evidence="2">
    <location>
        <begin position="1"/>
        <end position="16"/>
    </location>
</feature>
<feature type="transmembrane region" description="Helical" evidence="1">
    <location>
        <begin position="168"/>
        <end position="191"/>
    </location>
</feature>
<accession>A0A9D4TRF5</accession>
<evidence type="ECO:0000256" key="2">
    <source>
        <dbReference type="SAM" id="SignalP"/>
    </source>
</evidence>
<dbReference type="Proteomes" id="UP001055712">
    <property type="component" value="Unassembled WGS sequence"/>
</dbReference>
<comment type="caution">
    <text evidence="3">The sequence shown here is derived from an EMBL/GenBank/DDBJ whole genome shotgun (WGS) entry which is preliminary data.</text>
</comment>
<sequence length="206" mass="22038">MRALSLIPLLLAFASGQLTLPDPVICTPATLREATGAEPSCGETIYAYKAVEEPCCVALEEFYGPNSTRPSANCFCVESYFASAQAIAEKLYLDWTAYLQACTDMGHTVHYYQDGQGPCAQPDPLATSLTEDAVPTLEEGVTAVEEPVEPIPVRGIGAWARGLNGDGWGLASFIVGIFAAVGSGMMFWTFVYDGIIDLSQCCKRSS</sequence>
<evidence type="ECO:0000313" key="4">
    <source>
        <dbReference type="Proteomes" id="UP001055712"/>
    </source>
</evidence>
<gene>
    <name evidence="3" type="ORF">D9Q98_004021</name>
</gene>
<proteinExistence type="predicted"/>
<protein>
    <submittedName>
        <fullName evidence="3">Uncharacterized protein</fullName>
    </submittedName>
</protein>
<dbReference type="AlphaFoldDB" id="A0A9D4TRF5"/>